<feature type="chain" id="PRO_5002160421" description="Secreted protein" evidence="1">
    <location>
        <begin position="22"/>
        <end position="62"/>
    </location>
</feature>
<sequence length="62" mass="6675">MVLTGTRVVLQLVLSLPSARGKTFDCVPNVGVNPRPLILGTRSTISGVNIKPLRDMVEHGYS</sequence>
<feature type="signal peptide" evidence="1">
    <location>
        <begin position="1"/>
        <end position="21"/>
    </location>
</feature>
<proteinExistence type="predicted"/>
<dbReference type="InParanoid" id="A0A0C2ZKH6"/>
<keyword evidence="1" id="KW-0732">Signal</keyword>
<evidence type="ECO:0000313" key="3">
    <source>
        <dbReference type="Proteomes" id="UP000053989"/>
    </source>
</evidence>
<name>A0A0C2ZKH6_9AGAM</name>
<organism evidence="2 3">
    <name type="scientific">Scleroderma citrinum Foug A</name>
    <dbReference type="NCBI Taxonomy" id="1036808"/>
    <lineage>
        <taxon>Eukaryota</taxon>
        <taxon>Fungi</taxon>
        <taxon>Dikarya</taxon>
        <taxon>Basidiomycota</taxon>
        <taxon>Agaricomycotina</taxon>
        <taxon>Agaricomycetes</taxon>
        <taxon>Agaricomycetidae</taxon>
        <taxon>Boletales</taxon>
        <taxon>Sclerodermatineae</taxon>
        <taxon>Sclerodermataceae</taxon>
        <taxon>Scleroderma</taxon>
    </lineage>
</organism>
<dbReference type="AlphaFoldDB" id="A0A0C2ZKH6"/>
<protein>
    <recommendedName>
        <fullName evidence="4">Secreted protein</fullName>
    </recommendedName>
</protein>
<dbReference type="Proteomes" id="UP000053989">
    <property type="component" value="Unassembled WGS sequence"/>
</dbReference>
<reference evidence="2 3" key="1">
    <citation type="submission" date="2014-04" db="EMBL/GenBank/DDBJ databases">
        <authorList>
            <consortium name="DOE Joint Genome Institute"/>
            <person name="Kuo A."/>
            <person name="Kohler A."/>
            <person name="Nagy L.G."/>
            <person name="Floudas D."/>
            <person name="Copeland A."/>
            <person name="Barry K.W."/>
            <person name="Cichocki N."/>
            <person name="Veneault-Fourrey C."/>
            <person name="LaButti K."/>
            <person name="Lindquist E.A."/>
            <person name="Lipzen A."/>
            <person name="Lundell T."/>
            <person name="Morin E."/>
            <person name="Murat C."/>
            <person name="Sun H."/>
            <person name="Tunlid A."/>
            <person name="Henrissat B."/>
            <person name="Grigoriev I.V."/>
            <person name="Hibbett D.S."/>
            <person name="Martin F."/>
            <person name="Nordberg H.P."/>
            <person name="Cantor M.N."/>
            <person name="Hua S.X."/>
        </authorList>
    </citation>
    <scope>NUCLEOTIDE SEQUENCE [LARGE SCALE GENOMIC DNA]</scope>
    <source>
        <strain evidence="2 3">Foug A</strain>
    </source>
</reference>
<evidence type="ECO:0000313" key="2">
    <source>
        <dbReference type="EMBL" id="KIM53147.1"/>
    </source>
</evidence>
<keyword evidence="3" id="KW-1185">Reference proteome</keyword>
<evidence type="ECO:0008006" key="4">
    <source>
        <dbReference type="Google" id="ProtNLM"/>
    </source>
</evidence>
<accession>A0A0C2ZKH6</accession>
<reference evidence="3" key="2">
    <citation type="submission" date="2015-01" db="EMBL/GenBank/DDBJ databases">
        <title>Evolutionary Origins and Diversification of the Mycorrhizal Mutualists.</title>
        <authorList>
            <consortium name="DOE Joint Genome Institute"/>
            <consortium name="Mycorrhizal Genomics Consortium"/>
            <person name="Kohler A."/>
            <person name="Kuo A."/>
            <person name="Nagy L.G."/>
            <person name="Floudas D."/>
            <person name="Copeland A."/>
            <person name="Barry K.W."/>
            <person name="Cichocki N."/>
            <person name="Veneault-Fourrey C."/>
            <person name="LaButti K."/>
            <person name="Lindquist E.A."/>
            <person name="Lipzen A."/>
            <person name="Lundell T."/>
            <person name="Morin E."/>
            <person name="Murat C."/>
            <person name="Riley R."/>
            <person name="Ohm R."/>
            <person name="Sun H."/>
            <person name="Tunlid A."/>
            <person name="Henrissat B."/>
            <person name="Grigoriev I.V."/>
            <person name="Hibbett D.S."/>
            <person name="Martin F."/>
        </authorList>
    </citation>
    <scope>NUCLEOTIDE SEQUENCE [LARGE SCALE GENOMIC DNA]</scope>
    <source>
        <strain evidence="3">Foug A</strain>
    </source>
</reference>
<gene>
    <name evidence="2" type="ORF">SCLCIDRAFT_1223146</name>
</gene>
<dbReference type="HOGENOM" id="CLU_2905477_0_0_1"/>
<evidence type="ECO:0000256" key="1">
    <source>
        <dbReference type="SAM" id="SignalP"/>
    </source>
</evidence>
<dbReference type="EMBL" id="KN822189">
    <property type="protein sequence ID" value="KIM53147.1"/>
    <property type="molecule type" value="Genomic_DNA"/>
</dbReference>